<feature type="transmembrane region" description="Helical" evidence="9">
    <location>
        <begin position="84"/>
        <end position="111"/>
    </location>
</feature>
<accession>A0A840PPI8</accession>
<comment type="caution">
    <text evidence="11">The sequence shown here is derived from an EMBL/GenBank/DDBJ whole genome shotgun (WGS) entry which is preliminary data.</text>
</comment>
<dbReference type="Proteomes" id="UP000578449">
    <property type="component" value="Unassembled WGS sequence"/>
</dbReference>
<dbReference type="Pfam" id="PF07730">
    <property type="entry name" value="HisKA_3"/>
    <property type="match status" value="1"/>
</dbReference>
<name>A0A840PPI8_9ACTN</name>
<dbReference type="InterPro" id="IPR050482">
    <property type="entry name" value="Sensor_HK_TwoCompSys"/>
</dbReference>
<reference evidence="11 12" key="1">
    <citation type="submission" date="2020-08" db="EMBL/GenBank/DDBJ databases">
        <title>Genomic Encyclopedia of Type Strains, Phase IV (KMG-IV): sequencing the most valuable type-strain genomes for metagenomic binning, comparative biology and taxonomic classification.</title>
        <authorList>
            <person name="Goeker M."/>
        </authorList>
    </citation>
    <scope>NUCLEOTIDE SEQUENCE [LARGE SCALE GENOMIC DNA]</scope>
    <source>
        <strain evidence="11 12">DSM 45615</strain>
    </source>
</reference>
<evidence type="ECO:0000256" key="4">
    <source>
        <dbReference type="ARBA" id="ARBA00022679"/>
    </source>
</evidence>
<sequence>MTEYRWLLPSVLLGSGAERGPGRVRRSARDWFVDITLFVVTSLFTLIILSELEGDPPPLMMVEQVIGAVSCAGIWLRRRWPVGFALALVPVSWFSALVSGPTLVALFTVAVHRPFRHVALVGGLYVLCVLPYAVLRPDPELGVVGLMVLGVSLYLALVAWGMFIRARRQLVLSLRDRAERASEEAKRLERERIAREMHDVLAHRLSLLSVHAGALAFRRDMPREDVSRAAEAIRHSAHQALQDLRAVIGVLRHGDDGDAPQPPQPTLADLPGLVEESRKAGTPVRLALRLADPAAVPDALGRTAYRIAQEGLTNARKHAPGSPVRVEVDGAPGDGLTVVLRNPVRAPARQLAHVVPFGGDASGPAALPIPGSGTGLIGLAERVSLAGGRLEHGVSAADAPGAGEDEFRLRAWLPWPAAAAA</sequence>
<keyword evidence="7" id="KW-0067">ATP-binding</keyword>
<dbReference type="GO" id="GO:0046983">
    <property type="term" value="F:protein dimerization activity"/>
    <property type="evidence" value="ECO:0007669"/>
    <property type="project" value="InterPro"/>
</dbReference>
<keyword evidence="5" id="KW-0547">Nucleotide-binding</keyword>
<dbReference type="PANTHER" id="PTHR24421">
    <property type="entry name" value="NITRATE/NITRITE SENSOR PROTEIN NARX-RELATED"/>
    <property type="match status" value="1"/>
</dbReference>
<evidence type="ECO:0000313" key="11">
    <source>
        <dbReference type="EMBL" id="MBB5139691.1"/>
    </source>
</evidence>
<evidence type="ECO:0000256" key="6">
    <source>
        <dbReference type="ARBA" id="ARBA00022777"/>
    </source>
</evidence>
<proteinExistence type="predicted"/>
<dbReference type="InterPro" id="IPR011712">
    <property type="entry name" value="Sig_transdc_His_kin_sub3_dim/P"/>
</dbReference>
<dbReference type="RefSeq" id="WP_185056514.1">
    <property type="nucleotide sequence ID" value="NZ_BAABIX010000034.1"/>
</dbReference>
<evidence type="ECO:0000256" key="5">
    <source>
        <dbReference type="ARBA" id="ARBA00022741"/>
    </source>
</evidence>
<evidence type="ECO:0000256" key="7">
    <source>
        <dbReference type="ARBA" id="ARBA00022840"/>
    </source>
</evidence>
<evidence type="ECO:0000256" key="1">
    <source>
        <dbReference type="ARBA" id="ARBA00000085"/>
    </source>
</evidence>
<dbReference type="EMBL" id="JACHGN010000032">
    <property type="protein sequence ID" value="MBB5139691.1"/>
    <property type="molecule type" value="Genomic_DNA"/>
</dbReference>
<dbReference type="Gene3D" id="1.20.5.1930">
    <property type="match status" value="1"/>
</dbReference>
<keyword evidence="9" id="KW-1133">Transmembrane helix</keyword>
<gene>
    <name evidence="11" type="ORF">HNP84_009455</name>
</gene>
<evidence type="ECO:0000256" key="9">
    <source>
        <dbReference type="SAM" id="Phobius"/>
    </source>
</evidence>
<feature type="domain" description="Signal transduction histidine kinase subgroup 3 dimerisation and phosphoacceptor" evidence="10">
    <location>
        <begin position="189"/>
        <end position="255"/>
    </location>
</feature>
<feature type="transmembrane region" description="Helical" evidence="9">
    <location>
        <begin position="141"/>
        <end position="163"/>
    </location>
</feature>
<keyword evidence="6 11" id="KW-0418">Kinase</keyword>
<evidence type="ECO:0000256" key="3">
    <source>
        <dbReference type="ARBA" id="ARBA00022553"/>
    </source>
</evidence>
<evidence type="ECO:0000256" key="2">
    <source>
        <dbReference type="ARBA" id="ARBA00012438"/>
    </source>
</evidence>
<evidence type="ECO:0000313" key="12">
    <source>
        <dbReference type="Proteomes" id="UP000578449"/>
    </source>
</evidence>
<dbReference type="PANTHER" id="PTHR24421:SF10">
    <property type="entry name" value="NITRATE_NITRITE SENSOR PROTEIN NARQ"/>
    <property type="match status" value="1"/>
</dbReference>
<feature type="transmembrane region" description="Helical" evidence="9">
    <location>
        <begin position="31"/>
        <end position="50"/>
    </location>
</feature>
<keyword evidence="12" id="KW-1185">Reference proteome</keyword>
<dbReference type="GO" id="GO:0005524">
    <property type="term" value="F:ATP binding"/>
    <property type="evidence" value="ECO:0007669"/>
    <property type="project" value="UniProtKB-KW"/>
</dbReference>
<dbReference type="CDD" id="cd16917">
    <property type="entry name" value="HATPase_UhpB-NarQ-NarX-like"/>
    <property type="match status" value="1"/>
</dbReference>
<feature type="transmembrane region" description="Helical" evidence="9">
    <location>
        <begin position="118"/>
        <end position="135"/>
    </location>
</feature>
<keyword evidence="4" id="KW-0808">Transferase</keyword>
<comment type="catalytic activity">
    <reaction evidence="1">
        <text>ATP + protein L-histidine = ADP + protein N-phospho-L-histidine.</text>
        <dbReference type="EC" id="2.7.13.3"/>
    </reaction>
</comment>
<keyword evidence="8" id="KW-0902">Two-component regulatory system</keyword>
<dbReference type="Gene3D" id="3.30.565.10">
    <property type="entry name" value="Histidine kinase-like ATPase, C-terminal domain"/>
    <property type="match status" value="1"/>
</dbReference>
<organism evidence="11 12">
    <name type="scientific">Thermocatellispora tengchongensis</name>
    <dbReference type="NCBI Taxonomy" id="1073253"/>
    <lineage>
        <taxon>Bacteria</taxon>
        <taxon>Bacillati</taxon>
        <taxon>Actinomycetota</taxon>
        <taxon>Actinomycetes</taxon>
        <taxon>Streptosporangiales</taxon>
        <taxon>Streptosporangiaceae</taxon>
        <taxon>Thermocatellispora</taxon>
    </lineage>
</organism>
<dbReference type="GO" id="GO:0016020">
    <property type="term" value="C:membrane"/>
    <property type="evidence" value="ECO:0007669"/>
    <property type="project" value="InterPro"/>
</dbReference>
<evidence type="ECO:0000256" key="8">
    <source>
        <dbReference type="ARBA" id="ARBA00023012"/>
    </source>
</evidence>
<dbReference type="GO" id="GO:0000155">
    <property type="term" value="F:phosphorelay sensor kinase activity"/>
    <property type="evidence" value="ECO:0007669"/>
    <property type="project" value="InterPro"/>
</dbReference>
<dbReference type="EC" id="2.7.13.3" evidence="2"/>
<dbReference type="AlphaFoldDB" id="A0A840PPI8"/>
<dbReference type="InterPro" id="IPR036890">
    <property type="entry name" value="HATPase_C_sf"/>
</dbReference>
<protein>
    <recommendedName>
        <fullName evidence="2">histidine kinase</fullName>
        <ecNumber evidence="2">2.7.13.3</ecNumber>
    </recommendedName>
</protein>
<keyword evidence="3" id="KW-0597">Phosphoprotein</keyword>
<keyword evidence="9" id="KW-0812">Transmembrane</keyword>
<evidence type="ECO:0000259" key="10">
    <source>
        <dbReference type="Pfam" id="PF07730"/>
    </source>
</evidence>
<keyword evidence="9" id="KW-0472">Membrane</keyword>